<feature type="domain" description="Auxiliary Activity family 9 catalytic" evidence="17">
    <location>
        <begin position="18"/>
        <end position="244"/>
    </location>
</feature>
<gene>
    <name evidence="18" type="ORF">CC78DRAFT_583675</name>
</gene>
<dbReference type="Gene3D" id="2.70.50.70">
    <property type="match status" value="1"/>
</dbReference>
<dbReference type="GO" id="GO:0004497">
    <property type="term" value="F:monooxygenase activity"/>
    <property type="evidence" value="ECO:0007669"/>
    <property type="project" value="UniProtKB-KW"/>
</dbReference>
<evidence type="ECO:0000256" key="8">
    <source>
        <dbReference type="ARBA" id="ARBA00023008"/>
    </source>
</evidence>
<dbReference type="AlphaFoldDB" id="A0A9P4K534"/>
<evidence type="ECO:0000256" key="15">
    <source>
        <dbReference type="ARBA" id="ARBA00047174"/>
    </source>
</evidence>
<evidence type="ECO:0000256" key="11">
    <source>
        <dbReference type="ARBA" id="ARBA00023277"/>
    </source>
</evidence>
<dbReference type="Pfam" id="PF03443">
    <property type="entry name" value="AA9"/>
    <property type="match status" value="1"/>
</dbReference>
<feature type="signal peptide" evidence="16">
    <location>
        <begin position="1"/>
        <end position="17"/>
    </location>
</feature>
<proteinExistence type="inferred from homology"/>
<evidence type="ECO:0000256" key="6">
    <source>
        <dbReference type="ARBA" id="ARBA00023001"/>
    </source>
</evidence>
<evidence type="ECO:0000256" key="16">
    <source>
        <dbReference type="SAM" id="SignalP"/>
    </source>
</evidence>
<dbReference type="PANTHER" id="PTHR33353">
    <property type="entry name" value="PUTATIVE (AFU_ORTHOLOGUE AFUA_1G12560)-RELATED"/>
    <property type="match status" value="1"/>
</dbReference>
<evidence type="ECO:0000256" key="4">
    <source>
        <dbReference type="ARBA" id="ARBA00022723"/>
    </source>
</evidence>
<evidence type="ECO:0000256" key="3">
    <source>
        <dbReference type="ARBA" id="ARBA00022525"/>
    </source>
</evidence>
<evidence type="ECO:0000259" key="17">
    <source>
        <dbReference type="Pfam" id="PF03443"/>
    </source>
</evidence>
<evidence type="ECO:0000256" key="2">
    <source>
        <dbReference type="ARBA" id="ARBA00004613"/>
    </source>
</evidence>
<keyword evidence="6" id="KW-0136">Cellulose degradation</keyword>
<dbReference type="GO" id="GO:0005576">
    <property type="term" value="C:extracellular region"/>
    <property type="evidence" value="ECO:0007669"/>
    <property type="project" value="UniProtKB-SubCell"/>
</dbReference>
<name>A0A9P4K534_9PLEO</name>
<reference evidence="19" key="1">
    <citation type="journal article" date="2020" name="Stud. Mycol.">
        <title>101 Dothideomycetes genomes: A test case for predicting lifestyles and emergence of pathogens.</title>
        <authorList>
            <person name="Haridas S."/>
            <person name="Albert R."/>
            <person name="Binder M."/>
            <person name="Bloem J."/>
            <person name="LaButti K."/>
            <person name="Salamov A."/>
            <person name="Andreopoulos B."/>
            <person name="Baker S."/>
            <person name="Barry K."/>
            <person name="Bills G."/>
            <person name="Bluhm B."/>
            <person name="Cannon C."/>
            <person name="Castanera R."/>
            <person name="Culley D."/>
            <person name="Daum C."/>
            <person name="Ezra D."/>
            <person name="Gonzalez J."/>
            <person name="Henrissat B."/>
            <person name="Kuo A."/>
            <person name="Liang C."/>
            <person name="Lipzen A."/>
            <person name="Lutzoni F."/>
            <person name="Magnuson J."/>
            <person name="Mondo S."/>
            <person name="Nolan M."/>
            <person name="Ohm R."/>
            <person name="Pangilinan J."/>
            <person name="Park H.-J."/>
            <person name="Ramirez L."/>
            <person name="Alfaro M."/>
            <person name="Sun H."/>
            <person name="Tritt A."/>
            <person name="Yoshinaga Y."/>
            <person name="Zwiers L.-H."/>
            <person name="Turgeon B."/>
            <person name="Goodwin S."/>
            <person name="Spatafora J."/>
            <person name="Crous P."/>
            <person name="Grigoriev I."/>
        </authorList>
    </citation>
    <scope>NUCLEOTIDE SEQUENCE [LARGE SCALE GENOMIC DNA]</scope>
    <source>
        <strain evidence="19">CBS 304.66</strain>
    </source>
</reference>
<keyword evidence="19" id="KW-1185">Reference proteome</keyword>
<protein>
    <recommendedName>
        <fullName evidence="15">lytic cellulose monooxygenase (C4-dehydrogenating)</fullName>
        <ecNumber evidence="15">1.14.99.56</ecNumber>
    </recommendedName>
</protein>
<keyword evidence="8" id="KW-0186">Copper</keyword>
<keyword evidence="10" id="KW-1015">Disulfide bond</keyword>
<dbReference type="InterPro" id="IPR005103">
    <property type="entry name" value="AA9_LPMO"/>
</dbReference>
<evidence type="ECO:0000256" key="9">
    <source>
        <dbReference type="ARBA" id="ARBA00023033"/>
    </source>
</evidence>
<dbReference type="EC" id="1.14.99.56" evidence="15"/>
<comment type="catalytic activity">
    <reaction evidence="14">
        <text>[(1-&gt;4)-beta-D-glucosyl]n+m + reduced acceptor + O2 = 4-dehydro-beta-D-glucosyl-[(1-&gt;4)-beta-D-glucosyl]n-1 + [(1-&gt;4)-beta-D-glucosyl]m + acceptor + H2O.</text>
        <dbReference type="EC" id="1.14.99.56"/>
    </reaction>
</comment>
<keyword evidence="12" id="KW-0624">Polysaccharide degradation</keyword>
<dbReference type="EMBL" id="ML986657">
    <property type="protein sequence ID" value="KAF2261452.1"/>
    <property type="molecule type" value="Genomic_DNA"/>
</dbReference>
<keyword evidence="4" id="KW-0479">Metal-binding</keyword>
<dbReference type="GO" id="GO:0046872">
    <property type="term" value="F:metal ion binding"/>
    <property type="evidence" value="ECO:0007669"/>
    <property type="project" value="UniProtKB-KW"/>
</dbReference>
<comment type="caution">
    <text evidence="18">The sequence shown here is derived from an EMBL/GenBank/DDBJ whole genome shotgun (WGS) entry which is preliminary data.</text>
</comment>
<comment type="similarity">
    <text evidence="13">Belongs to the polysaccharide monooxygenase AA9 family.</text>
</comment>
<keyword evidence="3" id="KW-0964">Secreted</keyword>
<evidence type="ECO:0000256" key="1">
    <source>
        <dbReference type="ARBA" id="ARBA00001973"/>
    </source>
</evidence>
<accession>A0A9P4K534</accession>
<dbReference type="PANTHER" id="PTHR33353:SF10">
    <property type="entry name" value="ENDO-BETA-1,4-GLUCANASE D"/>
    <property type="match status" value="1"/>
</dbReference>
<evidence type="ECO:0000256" key="5">
    <source>
        <dbReference type="ARBA" id="ARBA00022729"/>
    </source>
</evidence>
<evidence type="ECO:0000256" key="7">
    <source>
        <dbReference type="ARBA" id="ARBA00023002"/>
    </source>
</evidence>
<keyword evidence="11" id="KW-0119">Carbohydrate metabolism</keyword>
<organism evidence="18 19">
    <name type="scientific">Lojkania enalia</name>
    <dbReference type="NCBI Taxonomy" id="147567"/>
    <lineage>
        <taxon>Eukaryota</taxon>
        <taxon>Fungi</taxon>
        <taxon>Dikarya</taxon>
        <taxon>Ascomycota</taxon>
        <taxon>Pezizomycotina</taxon>
        <taxon>Dothideomycetes</taxon>
        <taxon>Pleosporomycetidae</taxon>
        <taxon>Pleosporales</taxon>
        <taxon>Pleosporales incertae sedis</taxon>
        <taxon>Lojkania</taxon>
    </lineage>
</organism>
<evidence type="ECO:0000313" key="18">
    <source>
        <dbReference type="EMBL" id="KAF2261452.1"/>
    </source>
</evidence>
<evidence type="ECO:0000256" key="10">
    <source>
        <dbReference type="ARBA" id="ARBA00023157"/>
    </source>
</evidence>
<dbReference type="Proteomes" id="UP000800093">
    <property type="component" value="Unassembled WGS sequence"/>
</dbReference>
<keyword evidence="5 16" id="KW-0732">Signal</keyword>
<comment type="cofactor">
    <cofactor evidence="1">
        <name>Cu(2+)</name>
        <dbReference type="ChEBI" id="CHEBI:29036"/>
    </cofactor>
</comment>
<sequence>MHILLPILILIFQPAASHYCFPYLLVNDTVSPLWKYVRRSLTPETASLVGTGGFPPMYNLHSEDIRCGRNSTGSGTENDVAVVLAGSTVGARMDFYPKSFCNGCGIKQIPYLHDGPLSAYLARSPKQSKSGLQTWEGDGEFFKIAERGPDGDTGWWTNILNSSVLFSELLTAAWKWNFTVPRTTPSGFYLLRVSSIYPKPTFNKTQYYASCVQIQVVGSEKNKTEPGPTVKFPGAFDEYDEGVLLPEGMIGHWSRYKMPGPSMWKG</sequence>
<comment type="subcellular location">
    <subcellularLocation>
        <location evidence="2">Secreted</location>
    </subcellularLocation>
</comment>
<keyword evidence="9" id="KW-0503">Monooxygenase</keyword>
<evidence type="ECO:0000256" key="14">
    <source>
        <dbReference type="ARBA" id="ARBA00045077"/>
    </source>
</evidence>
<dbReference type="OrthoDB" id="6038816at2759"/>
<feature type="chain" id="PRO_5040122761" description="lytic cellulose monooxygenase (C4-dehydrogenating)" evidence="16">
    <location>
        <begin position="18"/>
        <end position="266"/>
    </location>
</feature>
<evidence type="ECO:0000313" key="19">
    <source>
        <dbReference type="Proteomes" id="UP000800093"/>
    </source>
</evidence>
<dbReference type="InterPro" id="IPR049892">
    <property type="entry name" value="AA9"/>
</dbReference>
<keyword evidence="7" id="KW-0560">Oxidoreductase</keyword>
<evidence type="ECO:0000256" key="12">
    <source>
        <dbReference type="ARBA" id="ARBA00023326"/>
    </source>
</evidence>
<evidence type="ECO:0000256" key="13">
    <source>
        <dbReference type="ARBA" id="ARBA00044502"/>
    </source>
</evidence>
<dbReference type="GO" id="GO:0030245">
    <property type="term" value="P:cellulose catabolic process"/>
    <property type="evidence" value="ECO:0007669"/>
    <property type="project" value="UniProtKB-KW"/>
</dbReference>